<comment type="function">
    <text evidence="7">Involved in the detoxification of xenobiotics. Shows maximal activity with C6 substrates, with gradually decreasing activity from C8 to C12 substrates. No activity for higher chain length substrates acids rather than long-chain ones.</text>
</comment>
<feature type="active site" description="Charge relay system" evidence="9">
    <location>
        <position position="222"/>
    </location>
</feature>
<evidence type="ECO:0000256" key="7">
    <source>
        <dbReference type="ARBA" id="ARBA00056592"/>
    </source>
</evidence>
<dbReference type="GO" id="GO:0106435">
    <property type="term" value="F:carboxylesterase activity"/>
    <property type="evidence" value="ECO:0007669"/>
    <property type="project" value="UniProtKB-EC"/>
</dbReference>
<evidence type="ECO:0000256" key="8">
    <source>
        <dbReference type="ARBA" id="ARBA00071382"/>
    </source>
</evidence>
<protein>
    <recommendedName>
        <fullName evidence="8">Carboxylesterase</fullName>
        <ecNumber evidence="5">3.1.1.1</ecNumber>
    </recommendedName>
</protein>
<keyword evidence="4" id="KW-0378">Hydrolase</keyword>
<name>A0A0V8JLS6_9BACI</name>
<feature type="active site" description="Nucleophile" evidence="9">
    <location>
        <position position="93"/>
    </location>
</feature>
<keyword evidence="3" id="KW-0719">Serine esterase</keyword>
<comment type="catalytic activity">
    <reaction evidence="6">
        <text>a carboxylic ester + H2O = an alcohol + a carboxylate + H(+)</text>
        <dbReference type="Rhea" id="RHEA:21164"/>
        <dbReference type="ChEBI" id="CHEBI:15377"/>
        <dbReference type="ChEBI" id="CHEBI:15378"/>
        <dbReference type="ChEBI" id="CHEBI:29067"/>
        <dbReference type="ChEBI" id="CHEBI:30879"/>
        <dbReference type="ChEBI" id="CHEBI:33308"/>
        <dbReference type="EC" id="3.1.1.1"/>
    </reaction>
</comment>
<dbReference type="Gene3D" id="3.40.50.1820">
    <property type="entry name" value="alpha/beta hydrolase"/>
    <property type="match status" value="1"/>
</dbReference>
<dbReference type="InterPro" id="IPR022742">
    <property type="entry name" value="Hydrolase_4"/>
</dbReference>
<organism evidence="11 12">
    <name type="scientific">Priestia veravalensis</name>
    <dbReference type="NCBI Taxonomy" id="1414648"/>
    <lineage>
        <taxon>Bacteria</taxon>
        <taxon>Bacillati</taxon>
        <taxon>Bacillota</taxon>
        <taxon>Bacilli</taxon>
        <taxon>Bacillales</taxon>
        <taxon>Bacillaceae</taxon>
        <taxon>Priestia</taxon>
    </lineage>
</organism>
<evidence type="ECO:0000256" key="3">
    <source>
        <dbReference type="ARBA" id="ARBA00022487"/>
    </source>
</evidence>
<dbReference type="InterPro" id="IPR051044">
    <property type="entry name" value="MAG_DAG_Lipase"/>
</dbReference>
<evidence type="ECO:0000256" key="1">
    <source>
        <dbReference type="ARBA" id="ARBA00006989"/>
    </source>
</evidence>
<dbReference type="EC" id="3.1.1.1" evidence="5"/>
<evidence type="ECO:0000256" key="4">
    <source>
        <dbReference type="ARBA" id="ARBA00022801"/>
    </source>
</evidence>
<evidence type="ECO:0000256" key="9">
    <source>
        <dbReference type="PIRSR" id="PIRSR017388-1"/>
    </source>
</evidence>
<dbReference type="PANTHER" id="PTHR11614">
    <property type="entry name" value="PHOSPHOLIPASE-RELATED"/>
    <property type="match status" value="1"/>
</dbReference>
<evidence type="ECO:0000256" key="6">
    <source>
        <dbReference type="ARBA" id="ARBA00051142"/>
    </source>
</evidence>
<dbReference type="RefSeq" id="WP_025907469.1">
    <property type="nucleotide sequence ID" value="NZ_KQ758648.1"/>
</dbReference>
<comment type="similarity">
    <text evidence="1">Belongs to the lipase/esterase LIP3/BchO family.</text>
</comment>
<reference evidence="11 12" key="1">
    <citation type="submission" date="2015-11" db="EMBL/GenBank/DDBJ databases">
        <title>Bacillus caseinolyticus sp nov.</title>
        <authorList>
            <person name="Dastager S.G."/>
            <person name="Mawlankar R."/>
        </authorList>
    </citation>
    <scope>NUCLEOTIDE SEQUENCE [LARGE SCALE GENOMIC DNA]</scope>
    <source>
        <strain evidence="11 12">SGD-V-76</strain>
    </source>
</reference>
<evidence type="ECO:0000256" key="5">
    <source>
        <dbReference type="ARBA" id="ARBA00039155"/>
    </source>
</evidence>
<keyword evidence="12" id="KW-1185">Reference proteome</keyword>
<comment type="caution">
    <text evidence="11">The sequence shown here is derived from an EMBL/GenBank/DDBJ whole genome shotgun (WGS) entry which is preliminary data.</text>
</comment>
<dbReference type="Proteomes" id="UP000053681">
    <property type="component" value="Unassembled WGS sequence"/>
</dbReference>
<dbReference type="AlphaFoldDB" id="A0A0V8JLS6"/>
<dbReference type="InterPro" id="IPR012354">
    <property type="entry name" value="Esterase_lipase"/>
</dbReference>
<proteinExistence type="inferred from homology"/>
<dbReference type="GeneID" id="93684246"/>
<feature type="active site" description="Charge relay system" evidence="9">
    <location>
        <position position="192"/>
    </location>
</feature>
<dbReference type="PIRSF" id="PIRSF017388">
    <property type="entry name" value="Esterase_lipase"/>
    <property type="match status" value="1"/>
</dbReference>
<comment type="subunit">
    <text evidence="2">Homodimer.</text>
</comment>
<sequence length="246" mass="27992">MKIAQPKPFTFEGGDKAVLLLHGFTGNSADVRMLGRFLEKKGYTCHAPHYKGHGVAPEELVHTGPEDWWKDVMDGYQLLKDRGHESIAAVGLSLGGVFSLKLGYTVPIKGIVPMCAPMYIKSEEVMYEGVLEYAREYKKREGKSEDQIQQEMEEFKKTPMNTLNALQGLISEVRDSVDMIYAPTFVVQARNDHMINTDSANIIYNNVESPVKDIKWYEESGHAITLDKERDQLHEDVYQFLESLDW</sequence>
<accession>A0A0V8JLS6</accession>
<dbReference type="FunFam" id="3.40.50.1820:FF:000070">
    <property type="entry name" value="Carboxylesterase"/>
    <property type="match status" value="1"/>
</dbReference>
<gene>
    <name evidence="11" type="ORF">AS180_10605</name>
</gene>
<feature type="domain" description="Serine aminopeptidase S33" evidence="10">
    <location>
        <begin position="16"/>
        <end position="229"/>
    </location>
</feature>
<evidence type="ECO:0000259" key="10">
    <source>
        <dbReference type="Pfam" id="PF12146"/>
    </source>
</evidence>
<dbReference type="SUPFAM" id="SSF53474">
    <property type="entry name" value="alpha/beta-Hydrolases"/>
    <property type="match status" value="1"/>
</dbReference>
<dbReference type="Pfam" id="PF12146">
    <property type="entry name" value="Hydrolase_4"/>
    <property type="match status" value="1"/>
</dbReference>
<dbReference type="InterPro" id="IPR029058">
    <property type="entry name" value="AB_hydrolase_fold"/>
</dbReference>
<evidence type="ECO:0000256" key="2">
    <source>
        <dbReference type="ARBA" id="ARBA00011738"/>
    </source>
</evidence>
<dbReference type="EMBL" id="LNQP01000032">
    <property type="protein sequence ID" value="KSU87945.1"/>
    <property type="molecule type" value="Genomic_DNA"/>
</dbReference>
<evidence type="ECO:0000313" key="12">
    <source>
        <dbReference type="Proteomes" id="UP000053681"/>
    </source>
</evidence>
<evidence type="ECO:0000313" key="11">
    <source>
        <dbReference type="EMBL" id="KSU87945.1"/>
    </source>
</evidence>